<accession>A0A0P1FPN9</accession>
<dbReference type="Proteomes" id="UP000051887">
    <property type="component" value="Unassembled WGS sequence"/>
</dbReference>
<sequence length="177" mass="19135">MAAKLTDASRICPGCGADLDPELGPTHDYMTASPACYARFTAVLAHEYSNPALLATHRLSVDTYAVQHPGDGSERRMVQSVGLHLARLYVQLEDRAAGHPRGAEATNAVMLGLGRHKATLEWLAPPARFAVTVADVAPFAGGPEHAARVITWAEATWADWAAHHGYVRDWVGRWMGL</sequence>
<organism evidence="2 4">
    <name type="scientific">Thalassovita autumnalis</name>
    <dbReference type="NCBI Taxonomy" id="2072972"/>
    <lineage>
        <taxon>Bacteria</taxon>
        <taxon>Pseudomonadati</taxon>
        <taxon>Pseudomonadota</taxon>
        <taxon>Alphaproteobacteria</taxon>
        <taxon>Rhodobacterales</taxon>
        <taxon>Roseobacteraceae</taxon>
        <taxon>Thalassovita</taxon>
    </lineage>
</organism>
<dbReference type="RefSeq" id="WP_058241880.1">
    <property type="nucleotide sequence ID" value="NZ_CYSB01000025.1"/>
</dbReference>
<protein>
    <submittedName>
        <fullName evidence="2">Uncharacterized protein</fullName>
    </submittedName>
</protein>
<keyword evidence="3" id="KW-1185">Reference proteome</keyword>
<dbReference type="EMBL" id="CYSB01000025">
    <property type="protein sequence ID" value="CUH65496.1"/>
    <property type="molecule type" value="Genomic_DNA"/>
</dbReference>
<proteinExistence type="predicted"/>
<dbReference type="InterPro" id="IPR045990">
    <property type="entry name" value="DUF5946"/>
</dbReference>
<name>A0A0P1FPN9_9RHOB</name>
<reference evidence="2 4" key="2">
    <citation type="submission" date="2015-09" db="EMBL/GenBank/DDBJ databases">
        <authorList>
            <consortium name="Swine Surveillance"/>
        </authorList>
    </citation>
    <scope>NUCLEOTIDE SEQUENCE [LARGE SCALE GENOMIC DNA]</scope>
    <source>
        <strain evidence="2 4">5120</strain>
    </source>
</reference>
<dbReference type="EMBL" id="CYSC01000007">
    <property type="protein sequence ID" value="CUH70536.1"/>
    <property type="molecule type" value="Genomic_DNA"/>
</dbReference>
<dbReference type="AlphaFoldDB" id="A0A0P1FPN9"/>
<evidence type="ECO:0000313" key="4">
    <source>
        <dbReference type="Proteomes" id="UP000051887"/>
    </source>
</evidence>
<dbReference type="Pfam" id="PF19371">
    <property type="entry name" value="DUF5946"/>
    <property type="match status" value="1"/>
</dbReference>
<dbReference type="Proteomes" id="UP000051086">
    <property type="component" value="Unassembled WGS sequence"/>
</dbReference>
<evidence type="ECO:0000313" key="2">
    <source>
        <dbReference type="EMBL" id="CUH70536.1"/>
    </source>
</evidence>
<gene>
    <name evidence="1" type="ORF">TL5118_01332</name>
    <name evidence="2" type="ORF">TL5120_00313</name>
</gene>
<evidence type="ECO:0000313" key="1">
    <source>
        <dbReference type="EMBL" id="CUH65496.1"/>
    </source>
</evidence>
<dbReference type="OrthoDB" id="531380at2"/>
<reference evidence="1 3" key="1">
    <citation type="submission" date="2015-09" db="EMBL/GenBank/DDBJ databases">
        <authorList>
            <person name="Rodrigo-Torres L."/>
            <person name="Arahal D.R."/>
        </authorList>
    </citation>
    <scope>NUCLEOTIDE SEQUENCE [LARGE SCALE GENOMIC DNA]</scope>
    <source>
        <strain evidence="1 3">CECT 5118</strain>
    </source>
</reference>
<evidence type="ECO:0000313" key="3">
    <source>
        <dbReference type="Proteomes" id="UP000051086"/>
    </source>
</evidence>